<accession>A0ACB9D727</accession>
<gene>
    <name evidence="1" type="ORF">L1987_59938</name>
</gene>
<sequence length="330" mass="36286">MAPRYSVIFCFFTLYFKSLSAGSNSSFSFKNFGQNSSFESVLALYGDAKVVNDGLSVQLSGPLESSGGRLTYRTPIKFYGGVPKKLVSFSTYFSFSISSSGSGSRNRDGLAFVVFSDGYPVDSFGLSNGDNLKFLSVGFDTLRNHVGIDLSNLASLKATNLSSVNLGINSGDRLQVWIDYDSGSRRLEVRLSKFGENRSLDPVLFQRVDLAKIWPESEGFYVGLSSSNGNSSQLCNVYSWSFMARRSPDWMHSQPLDPIGFKEGEGNEIRIHKKDDCVMRVLSALILGVGLGALGSFVGMFMWTLFAKRRPVSPEEYAVKPVVDSKSFSK</sequence>
<organism evidence="1 2">
    <name type="scientific">Smallanthus sonchifolius</name>
    <dbReference type="NCBI Taxonomy" id="185202"/>
    <lineage>
        <taxon>Eukaryota</taxon>
        <taxon>Viridiplantae</taxon>
        <taxon>Streptophyta</taxon>
        <taxon>Embryophyta</taxon>
        <taxon>Tracheophyta</taxon>
        <taxon>Spermatophyta</taxon>
        <taxon>Magnoliopsida</taxon>
        <taxon>eudicotyledons</taxon>
        <taxon>Gunneridae</taxon>
        <taxon>Pentapetalae</taxon>
        <taxon>asterids</taxon>
        <taxon>campanulids</taxon>
        <taxon>Asterales</taxon>
        <taxon>Asteraceae</taxon>
        <taxon>Asteroideae</taxon>
        <taxon>Heliantheae alliance</taxon>
        <taxon>Millerieae</taxon>
        <taxon>Smallanthus</taxon>
    </lineage>
</organism>
<comment type="caution">
    <text evidence="1">The sequence shown here is derived from an EMBL/GenBank/DDBJ whole genome shotgun (WGS) entry which is preliminary data.</text>
</comment>
<dbReference type="EMBL" id="CM042037">
    <property type="protein sequence ID" value="KAI3742258.1"/>
    <property type="molecule type" value="Genomic_DNA"/>
</dbReference>
<proteinExistence type="predicted"/>
<keyword evidence="2" id="KW-1185">Reference proteome</keyword>
<dbReference type="Proteomes" id="UP001056120">
    <property type="component" value="Linkage Group LG20"/>
</dbReference>
<protein>
    <submittedName>
        <fullName evidence="1">Uncharacterized protein</fullName>
    </submittedName>
</protein>
<evidence type="ECO:0000313" key="1">
    <source>
        <dbReference type="EMBL" id="KAI3742258.1"/>
    </source>
</evidence>
<name>A0ACB9D727_9ASTR</name>
<reference evidence="2" key="1">
    <citation type="journal article" date="2022" name="Mol. Ecol. Resour.">
        <title>The genomes of chicory, endive, great burdock and yacon provide insights into Asteraceae palaeo-polyploidization history and plant inulin production.</title>
        <authorList>
            <person name="Fan W."/>
            <person name="Wang S."/>
            <person name="Wang H."/>
            <person name="Wang A."/>
            <person name="Jiang F."/>
            <person name="Liu H."/>
            <person name="Zhao H."/>
            <person name="Xu D."/>
            <person name="Zhang Y."/>
        </authorList>
    </citation>
    <scope>NUCLEOTIDE SEQUENCE [LARGE SCALE GENOMIC DNA]</scope>
    <source>
        <strain evidence="2">cv. Yunnan</strain>
    </source>
</reference>
<reference evidence="1 2" key="2">
    <citation type="journal article" date="2022" name="Mol. Ecol. Resour.">
        <title>The genomes of chicory, endive, great burdock and yacon provide insights into Asteraceae paleo-polyploidization history and plant inulin production.</title>
        <authorList>
            <person name="Fan W."/>
            <person name="Wang S."/>
            <person name="Wang H."/>
            <person name="Wang A."/>
            <person name="Jiang F."/>
            <person name="Liu H."/>
            <person name="Zhao H."/>
            <person name="Xu D."/>
            <person name="Zhang Y."/>
        </authorList>
    </citation>
    <scope>NUCLEOTIDE SEQUENCE [LARGE SCALE GENOMIC DNA]</scope>
    <source>
        <strain evidence="2">cv. Yunnan</strain>
        <tissue evidence="1">Leaves</tissue>
    </source>
</reference>
<evidence type="ECO:0000313" key="2">
    <source>
        <dbReference type="Proteomes" id="UP001056120"/>
    </source>
</evidence>